<evidence type="ECO:0000313" key="4">
    <source>
        <dbReference type="Proteomes" id="UP000820977"/>
    </source>
</evidence>
<dbReference type="RefSeq" id="WP_172343772.1">
    <property type="nucleotide sequence ID" value="NZ_CATJFF010000073.1"/>
</dbReference>
<feature type="signal peptide" evidence="1">
    <location>
        <begin position="1"/>
        <end position="20"/>
    </location>
</feature>
<dbReference type="Pfam" id="PF13944">
    <property type="entry name" value="Calycin_like"/>
    <property type="match status" value="2"/>
</dbReference>
<dbReference type="InterPro" id="IPR024311">
    <property type="entry name" value="Lipocalin-like"/>
</dbReference>
<feature type="domain" description="Lipocalin-like" evidence="2">
    <location>
        <begin position="35"/>
        <end position="142"/>
    </location>
</feature>
<reference evidence="3 4" key="1">
    <citation type="submission" date="2020-05" db="EMBL/GenBank/DDBJ databases">
        <title>Distinct polysaccharide utilization as determinants for interspecies competition between intestinal Prevotella spp.</title>
        <authorList>
            <person name="Galvez E.J.C."/>
            <person name="Iljazovic A."/>
            <person name="Strowig T."/>
        </authorList>
    </citation>
    <scope>NUCLEOTIDE SEQUENCE [LARGE SCALE GENOMIC DNA]</scope>
    <source>
        <strain evidence="3 4">PCHR</strain>
    </source>
</reference>
<gene>
    <name evidence="3" type="ORF">HPS54_01825</name>
</gene>
<organism evidence="3 4">
    <name type="scientific">Xylanibacter caecicola</name>
    <dbReference type="NCBI Taxonomy" id="2736294"/>
    <lineage>
        <taxon>Bacteria</taxon>
        <taxon>Pseudomonadati</taxon>
        <taxon>Bacteroidota</taxon>
        <taxon>Bacteroidia</taxon>
        <taxon>Bacteroidales</taxon>
        <taxon>Prevotellaceae</taxon>
        <taxon>Xylanibacter</taxon>
    </lineage>
</organism>
<protein>
    <recommendedName>
        <fullName evidence="2">Lipocalin-like domain-containing protein</fullName>
    </recommendedName>
</protein>
<dbReference type="EMBL" id="JABKKJ010000002">
    <property type="protein sequence ID" value="NPE24268.1"/>
    <property type="molecule type" value="Genomic_DNA"/>
</dbReference>
<evidence type="ECO:0000259" key="2">
    <source>
        <dbReference type="Pfam" id="PF13944"/>
    </source>
</evidence>
<evidence type="ECO:0000256" key="1">
    <source>
        <dbReference type="SAM" id="SignalP"/>
    </source>
</evidence>
<comment type="caution">
    <text evidence="3">The sequence shown here is derived from an EMBL/GenBank/DDBJ whole genome shotgun (WGS) entry which is preliminary data.</text>
</comment>
<feature type="chain" id="PRO_5046915403" description="Lipocalin-like domain-containing protein" evidence="1">
    <location>
        <begin position="21"/>
        <end position="279"/>
    </location>
</feature>
<evidence type="ECO:0000313" key="3">
    <source>
        <dbReference type="EMBL" id="NPE24268.1"/>
    </source>
</evidence>
<name>A0ABX2AZ13_9BACT</name>
<proteinExistence type="predicted"/>
<keyword evidence="1" id="KW-0732">Signal</keyword>
<dbReference type="Proteomes" id="UP000820977">
    <property type="component" value="Unassembled WGS sequence"/>
</dbReference>
<accession>A0ABX2AZ13</accession>
<sequence>MKLKSIFMLAVMTLCMMSCSNDENSEDMNYGKEIAKVYNGYTKSTAQYFPDGMYATGEKLEITREGDNKVNIGYVSETFGTFEIKNATVSKNGATYKVEGTGTTIMGMNGTGKSYECSLSAEVSASGSTFRFTVPAVMGGMTVDFIEGDAPANVMVTGSYEGMAKAVAQYFPQGMTSENQTVTVKVADNGKVNISYTSDTWGTFTINDATVTMNGDIYTIEGAGSCLMGMSEESKKEYPCTLKASIDSEKNSPEFVFSVPSVMGGLTITWSPASASASN</sequence>
<feature type="domain" description="Lipocalin-like" evidence="2">
    <location>
        <begin position="156"/>
        <end position="264"/>
    </location>
</feature>
<keyword evidence="4" id="KW-1185">Reference proteome</keyword>
<dbReference type="Gene3D" id="2.40.128.340">
    <property type="match status" value="2"/>
</dbReference>